<keyword evidence="3" id="KW-0805">Transcription regulation</keyword>
<feature type="region of interest" description="Disordered" evidence="6">
    <location>
        <begin position="66"/>
        <end position="115"/>
    </location>
</feature>
<evidence type="ECO:0000256" key="2">
    <source>
        <dbReference type="ARBA" id="ARBA00022723"/>
    </source>
</evidence>
<reference evidence="8 9" key="2">
    <citation type="journal article" date="2018" name="Proc. Natl. Acad. Sci.">
        <title>RNAi is a critical determinant of centromere evolution in closely related fungi.</title>
        <authorList>
            <person name="Yadav V."/>
            <person name="Sun S."/>
            <person name="Billmyre R.B."/>
            <person name="Thimmappa B.C."/>
            <person name="Shea T."/>
            <person name="Lintner R."/>
            <person name="Bakkeren G."/>
            <person name="Cuomo C.A."/>
            <person name="Heitman J."/>
            <person name="Sanyal K."/>
        </authorList>
    </citation>
    <scope>NUCLEOTIDE SEQUENCE [LARGE SCALE GENOMIC DNA]</scope>
    <source>
        <strain evidence="8 9">R265</strain>
    </source>
</reference>
<dbReference type="RefSeq" id="XP_062884731.1">
    <property type="nucleotide sequence ID" value="XM_063028776.1"/>
</dbReference>
<dbReference type="PANTHER" id="PTHR47338">
    <property type="entry name" value="ZN(II)2CYS6 TRANSCRIPTION FACTOR (EUROFUNG)-RELATED"/>
    <property type="match status" value="1"/>
</dbReference>
<feature type="region of interest" description="Disordered" evidence="6">
    <location>
        <begin position="1"/>
        <end position="32"/>
    </location>
</feature>
<evidence type="ECO:0000313" key="9">
    <source>
        <dbReference type="Proteomes" id="UP000029445"/>
    </source>
</evidence>
<dbReference type="SUPFAM" id="SSF57701">
    <property type="entry name" value="Zn2/Cys6 DNA-binding domain"/>
    <property type="match status" value="1"/>
</dbReference>
<dbReference type="Pfam" id="PF00172">
    <property type="entry name" value="Zn_clus"/>
    <property type="match status" value="1"/>
</dbReference>
<evidence type="ECO:0000256" key="6">
    <source>
        <dbReference type="SAM" id="MobiDB-lite"/>
    </source>
</evidence>
<dbReference type="InterPro" id="IPR036864">
    <property type="entry name" value="Zn2-C6_fun-type_DNA-bd_sf"/>
</dbReference>
<dbReference type="EMBL" id="CP025770">
    <property type="protein sequence ID" value="KGB79025.1"/>
    <property type="molecule type" value="Genomic_DNA"/>
</dbReference>
<dbReference type="GO" id="GO:0008270">
    <property type="term" value="F:zinc ion binding"/>
    <property type="evidence" value="ECO:0007669"/>
    <property type="project" value="InterPro"/>
</dbReference>
<protein>
    <recommendedName>
        <fullName evidence="7">Zn(2)-C6 fungal-type domain-containing protein</fullName>
    </recommendedName>
</protein>
<dbReference type="VEuPathDB" id="FungiDB:CNBG_4863"/>
<dbReference type="InterPro" id="IPR050815">
    <property type="entry name" value="TF_fung"/>
</dbReference>
<feature type="compositionally biased region" description="Basic and acidic residues" evidence="6">
    <location>
        <begin position="97"/>
        <end position="115"/>
    </location>
</feature>
<dbReference type="SMART" id="SM00906">
    <property type="entry name" value="Fungal_trans"/>
    <property type="match status" value="1"/>
</dbReference>
<feature type="compositionally biased region" description="Polar residues" evidence="6">
    <location>
        <begin position="19"/>
        <end position="30"/>
    </location>
</feature>
<evidence type="ECO:0000259" key="7">
    <source>
        <dbReference type="PROSITE" id="PS50048"/>
    </source>
</evidence>
<evidence type="ECO:0000256" key="3">
    <source>
        <dbReference type="ARBA" id="ARBA00023015"/>
    </source>
</evidence>
<dbReference type="Pfam" id="PF04082">
    <property type="entry name" value="Fungal_trans"/>
    <property type="match status" value="1"/>
</dbReference>
<dbReference type="HOGENOM" id="CLU_350546_0_0_1"/>
<dbReference type="CDD" id="cd00067">
    <property type="entry name" value="GAL4"/>
    <property type="match status" value="1"/>
</dbReference>
<keyword evidence="2" id="KW-0479">Metal-binding</keyword>
<keyword evidence="4" id="KW-0804">Transcription</keyword>
<dbReference type="GO" id="GO:0000981">
    <property type="term" value="F:DNA-binding transcription factor activity, RNA polymerase II-specific"/>
    <property type="evidence" value="ECO:0007669"/>
    <property type="project" value="InterPro"/>
</dbReference>
<dbReference type="GO" id="GO:0005634">
    <property type="term" value="C:nucleus"/>
    <property type="evidence" value="ECO:0007669"/>
    <property type="project" value="UniProtKB-SubCell"/>
</dbReference>
<evidence type="ECO:0000313" key="8">
    <source>
        <dbReference type="EMBL" id="KGB79025.1"/>
    </source>
</evidence>
<dbReference type="CDD" id="cd12148">
    <property type="entry name" value="fungal_TF_MHR"/>
    <property type="match status" value="1"/>
</dbReference>
<feature type="domain" description="Zn(2)-C6 fungal-type" evidence="7">
    <location>
        <begin position="39"/>
        <end position="80"/>
    </location>
</feature>
<name>A0A095CF38_CRYD2</name>
<dbReference type="GO" id="GO:0003677">
    <property type="term" value="F:DNA binding"/>
    <property type="evidence" value="ECO:0007669"/>
    <property type="project" value="InterPro"/>
</dbReference>
<evidence type="ECO:0000256" key="4">
    <source>
        <dbReference type="ARBA" id="ARBA00023163"/>
    </source>
</evidence>
<dbReference type="PANTHER" id="PTHR47338:SF29">
    <property type="entry name" value="ZN(2)-C6 FUNGAL-TYPE DOMAIN-CONTAINING PROTEIN"/>
    <property type="match status" value="1"/>
</dbReference>
<gene>
    <name evidence="8" type="ORF">CNBG_4863</name>
</gene>
<comment type="subcellular location">
    <subcellularLocation>
        <location evidence="1">Nucleus</location>
    </subcellularLocation>
</comment>
<keyword evidence="9" id="KW-1185">Reference proteome</keyword>
<dbReference type="KEGG" id="cdeu:CNBG_4863"/>
<dbReference type="GO" id="GO:0006351">
    <property type="term" value="P:DNA-templated transcription"/>
    <property type="evidence" value="ECO:0007669"/>
    <property type="project" value="InterPro"/>
</dbReference>
<dbReference type="SMART" id="SM00066">
    <property type="entry name" value="GAL4"/>
    <property type="match status" value="1"/>
</dbReference>
<dbReference type="InterPro" id="IPR007219">
    <property type="entry name" value="XnlR_reg_dom"/>
</dbReference>
<dbReference type="OrthoDB" id="39175at2759"/>
<dbReference type="AlphaFoldDB" id="A0A095CF38"/>
<sequence>MDYSQIDPQLRSLDVESPGNASMSRASNTPPRVLARNSACHQCRKRKLKCDAQKPVCGNCAKFRARGKSGDEQPHEDCTWDEPKEPSARTKRRRELAKRQAMESDHADGKEYGEKTKRAKLNELEGRIAAFEGAMEFQPYPAIINQPPVQTLQEAMPYAQQPGSNSYAASGQYDYHHPPFSVGPLGDFTFQSDGDGQAILNHGMVQEKDEIARKERTRPDQAVNQALWEKRMGHAALREWSRSDNVAVETGPTFSPSGQMGMVFPDWPKDLPPPAVIEHAIRVFFEKVPLLPKMLNKTLLLQSLQRSPSNPEFACVSLIHAILAITANFISESSLSSPAYFPVGTPSDATIHPEYDFEIPVNPSTRGGGCSMHFQSTSFRTAMSPMARFQLWHRRKAFETFYHYVDKGEKFLHSLQAQVIATTVDQYNAWWTDLWIEAGSCMRIAIPMRINESPHYDETSLRRHASLLLHPAQTAYEQAERDRTWWMTFLLERSVTATTTWPSSLVNEDITVELPCLQSSFDSASGVLGGSQNFQSPDLLTNHPPEHRDELTATSKGLSFLIKSMKLLGDVNCFFRRYSRGRHSIAGYVSNPTFRLLLSQINAFRMSFPPEFRRPTQSLPGLGEANALDRDLISALWITHSAIMGLGEPLITRDSWMDEGARVTLSAIRATLSLLYDVTSTSYDLSLFAPHCTFVWSLSCRGLIRFMGTALQANDVVSASVFRSEIEVFRMALKRYGERFPIGIRHLKVVDDLLEEMEMSQVTGLPLSINYDCRKTHLSERPVGASVSEETVSSQVVTPETSSSIGEVSFSVASVSTYPDSTSVNGSYTANRHISTSQVPKAVNTSSSSVGSLNTNMAGMPAIAASSPLLMNPQPGEGFDISSFSFDVNNVVGMFEGAEGTFAGAEFGLWTS</sequence>
<dbReference type="PROSITE" id="PS50048">
    <property type="entry name" value="ZN2_CY6_FUNGAL_2"/>
    <property type="match status" value="1"/>
</dbReference>
<dbReference type="Proteomes" id="UP000029445">
    <property type="component" value="Chromosome 12"/>
</dbReference>
<evidence type="ECO:0000256" key="1">
    <source>
        <dbReference type="ARBA" id="ARBA00004123"/>
    </source>
</evidence>
<feature type="compositionally biased region" description="Basic and acidic residues" evidence="6">
    <location>
        <begin position="68"/>
        <end position="88"/>
    </location>
</feature>
<reference evidence="8 9" key="1">
    <citation type="journal article" date="2011" name="MBio">
        <title>Genome variation in Cryptococcus gattii, an emerging pathogen of immunocompetent hosts.</title>
        <authorList>
            <person name="D'Souza C.A."/>
            <person name="Kronstad J.W."/>
            <person name="Taylor G."/>
            <person name="Warren R."/>
            <person name="Yuen M."/>
            <person name="Hu G."/>
            <person name="Jung W.H."/>
            <person name="Sham A."/>
            <person name="Kidd S.E."/>
            <person name="Tangen K."/>
            <person name="Lee N."/>
            <person name="Zeilmaker T."/>
            <person name="Sawkins J."/>
            <person name="McVicker G."/>
            <person name="Shah S."/>
            <person name="Gnerre S."/>
            <person name="Griggs A."/>
            <person name="Zeng Q."/>
            <person name="Bartlett K."/>
            <person name="Li W."/>
            <person name="Wang X."/>
            <person name="Heitman J."/>
            <person name="Stajich J.E."/>
            <person name="Fraser J.A."/>
            <person name="Meyer W."/>
            <person name="Carter D."/>
            <person name="Schein J."/>
            <person name="Krzywinski M."/>
            <person name="Kwon-Chung K.J."/>
            <person name="Varma A."/>
            <person name="Wang J."/>
            <person name="Brunham R."/>
            <person name="Fyfe M."/>
            <person name="Ouellette B.F."/>
            <person name="Siddiqui A."/>
            <person name="Marra M."/>
            <person name="Jones S."/>
            <person name="Holt R."/>
            <person name="Birren B.W."/>
            <person name="Galagan J.E."/>
            <person name="Cuomo C.A."/>
        </authorList>
    </citation>
    <scope>NUCLEOTIDE SEQUENCE [LARGE SCALE GENOMIC DNA]</scope>
    <source>
        <strain evidence="8 9">R265</strain>
    </source>
</reference>
<proteinExistence type="predicted"/>
<dbReference type="GeneID" id="88181051"/>
<dbReference type="OMA" id="NALWITH"/>
<evidence type="ECO:0000256" key="5">
    <source>
        <dbReference type="ARBA" id="ARBA00023242"/>
    </source>
</evidence>
<dbReference type="Gene3D" id="4.10.240.10">
    <property type="entry name" value="Zn(2)-C6 fungal-type DNA-binding domain"/>
    <property type="match status" value="1"/>
</dbReference>
<organism evidence="8 9">
    <name type="scientific">Cryptococcus deuterogattii (strain R265)</name>
    <name type="common">Cryptococcus gattii VGII (strain R265)</name>
    <dbReference type="NCBI Taxonomy" id="294750"/>
    <lineage>
        <taxon>Eukaryota</taxon>
        <taxon>Fungi</taxon>
        <taxon>Dikarya</taxon>
        <taxon>Basidiomycota</taxon>
        <taxon>Agaricomycotina</taxon>
        <taxon>Tremellomycetes</taxon>
        <taxon>Tremellales</taxon>
        <taxon>Cryptococcaceae</taxon>
        <taxon>Cryptococcus</taxon>
        <taxon>Cryptococcus gattii species complex</taxon>
    </lineage>
</organism>
<dbReference type="STRING" id="294750.A0A095CF38"/>
<keyword evidence="5" id="KW-0539">Nucleus</keyword>
<dbReference type="InterPro" id="IPR001138">
    <property type="entry name" value="Zn2Cys6_DnaBD"/>
</dbReference>
<accession>A0A095CF38</accession>